<dbReference type="Proteomes" id="UP000679307">
    <property type="component" value="Chromosome"/>
</dbReference>
<proteinExistence type="predicted"/>
<dbReference type="RefSeq" id="WP_214057113.1">
    <property type="nucleotide sequence ID" value="NZ_BAAAHS010000028.1"/>
</dbReference>
<keyword evidence="2" id="KW-1185">Reference proteome</keyword>
<dbReference type="EMBL" id="CP075371">
    <property type="protein sequence ID" value="QVT81802.1"/>
    <property type="molecule type" value="Genomic_DNA"/>
</dbReference>
<dbReference type="Pfam" id="PF13376">
    <property type="entry name" value="OmdA"/>
    <property type="match status" value="1"/>
</dbReference>
<sequence>MAPDGTWVEFDTLVEPLPWGRNTYTILRLDETLVDAAAAAGTRRVEGDIEGVAVNVGVNRADVLPDAFMYAGRALQRRLGVTPGDVVRCRLRPADPAHVPLPDDVRAALETAGRLEAFEGRSPPARRRLLQPVEEAAQAATRARRVAALLRALDPG</sequence>
<accession>A0ABX8ENS6</accession>
<protein>
    <recommendedName>
        <fullName evidence="3">DUF1905 domain-containing protein</fullName>
    </recommendedName>
</protein>
<evidence type="ECO:0000313" key="2">
    <source>
        <dbReference type="Proteomes" id="UP000679307"/>
    </source>
</evidence>
<evidence type="ECO:0008006" key="3">
    <source>
        <dbReference type="Google" id="ProtNLM"/>
    </source>
</evidence>
<reference evidence="1 2" key="1">
    <citation type="submission" date="2021-05" db="EMBL/GenBank/DDBJ databases">
        <title>Complete genome of Nocardioides aquaticus KCTC 9944T isolated from meromictic and hypersaline Ekho Lake, Antarctica.</title>
        <authorList>
            <person name="Hwang K."/>
            <person name="Kim K.M."/>
            <person name="Choe H."/>
        </authorList>
    </citation>
    <scope>NUCLEOTIDE SEQUENCE [LARGE SCALE GENOMIC DNA]</scope>
    <source>
        <strain evidence="1 2">KCTC 9944</strain>
    </source>
</reference>
<organism evidence="1 2">
    <name type="scientific">Nocardioides aquaticus</name>
    <dbReference type="NCBI Taxonomy" id="160826"/>
    <lineage>
        <taxon>Bacteria</taxon>
        <taxon>Bacillati</taxon>
        <taxon>Actinomycetota</taxon>
        <taxon>Actinomycetes</taxon>
        <taxon>Propionibacteriales</taxon>
        <taxon>Nocardioidaceae</taxon>
        <taxon>Nocardioides</taxon>
    </lineage>
</organism>
<gene>
    <name evidence="1" type="ORF">ENKNEFLB_04219</name>
</gene>
<name>A0ABX8ENS6_9ACTN</name>
<evidence type="ECO:0000313" key="1">
    <source>
        <dbReference type="EMBL" id="QVT81802.1"/>
    </source>
</evidence>